<dbReference type="GO" id="GO:0016413">
    <property type="term" value="F:O-acetyltransferase activity"/>
    <property type="evidence" value="ECO:0007669"/>
    <property type="project" value="TreeGrafter"/>
</dbReference>
<evidence type="ECO:0000313" key="9">
    <source>
        <dbReference type="EMBL" id="SER70679.1"/>
    </source>
</evidence>
<organism evidence="9 10">
    <name type="scientific">Gracilibacillus ureilyticus</name>
    <dbReference type="NCBI Taxonomy" id="531814"/>
    <lineage>
        <taxon>Bacteria</taxon>
        <taxon>Bacillati</taxon>
        <taxon>Bacillota</taxon>
        <taxon>Bacilli</taxon>
        <taxon>Bacillales</taxon>
        <taxon>Bacillaceae</taxon>
        <taxon>Gracilibacillus</taxon>
    </lineage>
</organism>
<sequence>MNKRYINEIYVTRALAIIGVLIVHATSFPVSQYNSDTFTFEAYSFLNTFFRFGTPTFIFLSSFVLFYSYYHRPLTSKLIGGFYKKRLLYIILPYIIFSVVYFMYNYEYYSSVLSNSELINTFFHQLLTGSTASHLYFVFISIQFYLLFPILLYIFKKWPGLVKYAIILGFIIQWAFVLLNHQYGFIMNKGIISLSYMSYYFLGIYLGVNFDKFADFFSFQFKTKHKWMTALTWLCWAVFSIGHAVLWVWTRTTGQWAENLVYEAFWNGHTIFSAIVLLQASFYIYKNWGVKLNNILIHLGVVSFGVYLIHLFILNVYQKYLPMPGSSLLYHLKSFGGFLIVLLLSWLIVGFVTRYKYSWILFGATPKKIPYKQKS</sequence>
<keyword evidence="3" id="KW-1003">Cell membrane</keyword>
<dbReference type="Proteomes" id="UP000199687">
    <property type="component" value="Unassembled WGS sequence"/>
</dbReference>
<evidence type="ECO:0000256" key="1">
    <source>
        <dbReference type="ARBA" id="ARBA00004651"/>
    </source>
</evidence>
<dbReference type="PANTHER" id="PTHR40074:SF2">
    <property type="entry name" value="O-ACETYLTRANSFERASE WECH"/>
    <property type="match status" value="1"/>
</dbReference>
<feature type="transmembrane region" description="Helical" evidence="7">
    <location>
        <begin position="264"/>
        <end position="284"/>
    </location>
</feature>
<feature type="transmembrane region" description="Helical" evidence="7">
    <location>
        <begin position="230"/>
        <end position="249"/>
    </location>
</feature>
<accession>A0A1H9RFE5</accession>
<keyword evidence="9" id="KW-0808">Transferase</keyword>
<evidence type="ECO:0000256" key="5">
    <source>
        <dbReference type="ARBA" id="ARBA00022989"/>
    </source>
</evidence>
<protein>
    <submittedName>
        <fullName evidence="9">Surface polysaccharide O-acyltransferase, integral membrane enzyme</fullName>
    </submittedName>
</protein>
<keyword evidence="9" id="KW-0012">Acyltransferase</keyword>
<dbReference type="InterPro" id="IPR002656">
    <property type="entry name" value="Acyl_transf_3_dom"/>
</dbReference>
<dbReference type="EMBL" id="FOGL01000008">
    <property type="protein sequence ID" value="SER70679.1"/>
    <property type="molecule type" value="Genomic_DNA"/>
</dbReference>
<dbReference type="PANTHER" id="PTHR40074">
    <property type="entry name" value="O-ACETYLTRANSFERASE WECH"/>
    <property type="match status" value="1"/>
</dbReference>
<dbReference type="RefSeq" id="WP_175480398.1">
    <property type="nucleotide sequence ID" value="NZ_FOGL01000008.1"/>
</dbReference>
<dbReference type="AlphaFoldDB" id="A0A1H9RFE5"/>
<dbReference type="GO" id="GO:0005886">
    <property type="term" value="C:plasma membrane"/>
    <property type="evidence" value="ECO:0007669"/>
    <property type="project" value="UniProtKB-SubCell"/>
</dbReference>
<evidence type="ECO:0000256" key="2">
    <source>
        <dbReference type="ARBA" id="ARBA00007400"/>
    </source>
</evidence>
<evidence type="ECO:0000256" key="3">
    <source>
        <dbReference type="ARBA" id="ARBA00022475"/>
    </source>
</evidence>
<feature type="transmembrane region" description="Helical" evidence="7">
    <location>
        <begin position="48"/>
        <end position="67"/>
    </location>
</feature>
<comment type="subcellular location">
    <subcellularLocation>
        <location evidence="1">Cell membrane</location>
        <topology evidence="1">Multi-pass membrane protein</topology>
    </subcellularLocation>
</comment>
<proteinExistence type="inferred from homology"/>
<keyword evidence="6 7" id="KW-0472">Membrane</keyword>
<feature type="transmembrane region" description="Helical" evidence="7">
    <location>
        <begin position="191"/>
        <end position="210"/>
    </location>
</feature>
<evidence type="ECO:0000256" key="6">
    <source>
        <dbReference type="ARBA" id="ARBA00023136"/>
    </source>
</evidence>
<evidence type="ECO:0000256" key="7">
    <source>
        <dbReference type="SAM" id="Phobius"/>
    </source>
</evidence>
<evidence type="ECO:0000256" key="4">
    <source>
        <dbReference type="ARBA" id="ARBA00022692"/>
    </source>
</evidence>
<keyword evidence="10" id="KW-1185">Reference proteome</keyword>
<dbReference type="GO" id="GO:0009246">
    <property type="term" value="P:enterobacterial common antigen biosynthetic process"/>
    <property type="evidence" value="ECO:0007669"/>
    <property type="project" value="TreeGrafter"/>
</dbReference>
<keyword evidence="5 7" id="KW-1133">Transmembrane helix</keyword>
<evidence type="ECO:0000313" key="10">
    <source>
        <dbReference type="Proteomes" id="UP000199687"/>
    </source>
</evidence>
<reference evidence="9 10" key="1">
    <citation type="submission" date="2016-10" db="EMBL/GenBank/DDBJ databases">
        <authorList>
            <person name="de Groot N.N."/>
        </authorList>
    </citation>
    <scope>NUCLEOTIDE SEQUENCE [LARGE SCALE GENOMIC DNA]</scope>
    <source>
        <strain evidence="9 10">CGMCC 1.7727</strain>
    </source>
</reference>
<feature type="transmembrane region" description="Helical" evidence="7">
    <location>
        <begin position="135"/>
        <end position="154"/>
    </location>
</feature>
<feature type="transmembrane region" description="Helical" evidence="7">
    <location>
        <begin position="87"/>
        <end position="104"/>
    </location>
</feature>
<keyword evidence="4 7" id="KW-0812">Transmembrane</keyword>
<comment type="similarity">
    <text evidence="2">Belongs to the acyltransferase 3 family.</text>
</comment>
<dbReference type="Pfam" id="PF01757">
    <property type="entry name" value="Acyl_transf_3"/>
    <property type="match status" value="1"/>
</dbReference>
<feature type="transmembrane region" description="Helical" evidence="7">
    <location>
        <begin position="329"/>
        <end position="352"/>
    </location>
</feature>
<name>A0A1H9RFE5_9BACI</name>
<dbReference type="STRING" id="531814.SAMN04487944_108122"/>
<feature type="transmembrane region" description="Helical" evidence="7">
    <location>
        <begin position="9"/>
        <end position="28"/>
    </location>
</feature>
<evidence type="ECO:0000259" key="8">
    <source>
        <dbReference type="Pfam" id="PF01757"/>
    </source>
</evidence>
<gene>
    <name evidence="9" type="ORF">SAMN04487944_108122</name>
</gene>
<feature type="domain" description="Acyltransferase 3" evidence="8">
    <location>
        <begin position="9"/>
        <end position="349"/>
    </location>
</feature>
<feature type="transmembrane region" description="Helical" evidence="7">
    <location>
        <begin position="296"/>
        <end position="317"/>
    </location>
</feature>
<feature type="transmembrane region" description="Helical" evidence="7">
    <location>
        <begin position="161"/>
        <end position="179"/>
    </location>
</feature>